<feature type="domain" description="Serine aminopeptidase S33" evidence="1">
    <location>
        <begin position="110"/>
        <end position="210"/>
    </location>
</feature>
<dbReference type="Gene3D" id="3.40.50.1820">
    <property type="entry name" value="alpha/beta hydrolase"/>
    <property type="match status" value="1"/>
</dbReference>
<evidence type="ECO:0000313" key="3">
    <source>
        <dbReference type="Proteomes" id="UP000318733"/>
    </source>
</evidence>
<keyword evidence="3" id="KW-1185">Reference proteome</keyword>
<dbReference type="PANTHER" id="PTHR43265">
    <property type="entry name" value="ESTERASE ESTD"/>
    <property type="match status" value="1"/>
</dbReference>
<dbReference type="InterPro" id="IPR029058">
    <property type="entry name" value="AB_hydrolase_fold"/>
</dbReference>
<dbReference type="Proteomes" id="UP000318733">
    <property type="component" value="Unassembled WGS sequence"/>
</dbReference>
<organism evidence="2 3">
    <name type="scientific">Mucilaginibacter corticis</name>
    <dbReference type="NCBI Taxonomy" id="2597670"/>
    <lineage>
        <taxon>Bacteria</taxon>
        <taxon>Pseudomonadati</taxon>
        <taxon>Bacteroidota</taxon>
        <taxon>Sphingobacteriia</taxon>
        <taxon>Sphingobacteriales</taxon>
        <taxon>Sphingobacteriaceae</taxon>
        <taxon>Mucilaginibacter</taxon>
    </lineage>
</organism>
<name>A0A556MSJ6_9SPHI</name>
<dbReference type="InterPro" id="IPR053145">
    <property type="entry name" value="AB_hydrolase_Est10"/>
</dbReference>
<comment type="caution">
    <text evidence="2">The sequence shown here is derived from an EMBL/GenBank/DDBJ whole genome shotgun (WGS) entry which is preliminary data.</text>
</comment>
<dbReference type="SUPFAM" id="SSF53474">
    <property type="entry name" value="alpha/beta-Hydrolases"/>
    <property type="match status" value="1"/>
</dbReference>
<accession>A0A556MSJ6</accession>
<evidence type="ECO:0000259" key="1">
    <source>
        <dbReference type="Pfam" id="PF12146"/>
    </source>
</evidence>
<proteinExistence type="predicted"/>
<dbReference type="InterPro" id="IPR022742">
    <property type="entry name" value="Hydrolase_4"/>
</dbReference>
<dbReference type="AlphaFoldDB" id="A0A556MSJ6"/>
<sequence>MSIAVILLIFAIIITTVLIPDKMKKTCFLILTLFFAINSLAQAEPTKTAQSKSDPSLTESPVSLKTLSGTISGTLTTPATINGKIPVVLIIPGSGPVDRDGNSAKTNLNANTYKLIAEALGKDGIASLRYDKRMVGQSATGQKEENLRFEDYVDDALGMIGLLKDDKRFSKIIVLGHSEGSLVGILATNSSEGKVNAFISVEGAGRRADEIMKEQMKSQPSYVSDSFKKVLDSLIIGKIQPKVDASLYAIARPAMQNYLMSWFRYDPSQEIKNLKVPVLIVQGTTDLQVTVIDGEKLKKARSAFSYLPVRGMNYVLRDAPADKDKNMATYTQPELPLKPEFVSGVLDFIHGLK</sequence>
<dbReference type="PANTHER" id="PTHR43265:SF1">
    <property type="entry name" value="ESTERASE ESTD"/>
    <property type="match status" value="1"/>
</dbReference>
<dbReference type="EMBL" id="VLPK01000001">
    <property type="protein sequence ID" value="TSJ42883.1"/>
    <property type="molecule type" value="Genomic_DNA"/>
</dbReference>
<protein>
    <submittedName>
        <fullName evidence="2">Lysophospholipase</fullName>
    </submittedName>
</protein>
<gene>
    <name evidence="2" type="ORF">FO440_01465</name>
</gene>
<reference evidence="2 3" key="1">
    <citation type="submission" date="2019-07" db="EMBL/GenBank/DDBJ databases">
        <authorList>
            <person name="Huq M.A."/>
        </authorList>
    </citation>
    <scope>NUCLEOTIDE SEQUENCE [LARGE SCALE GENOMIC DNA]</scope>
    <source>
        <strain evidence="2 3">MAH-19</strain>
    </source>
</reference>
<dbReference type="Pfam" id="PF12146">
    <property type="entry name" value="Hydrolase_4"/>
    <property type="match status" value="1"/>
</dbReference>
<dbReference type="OrthoDB" id="9809549at2"/>
<evidence type="ECO:0000313" key="2">
    <source>
        <dbReference type="EMBL" id="TSJ42883.1"/>
    </source>
</evidence>
<dbReference type="GO" id="GO:0052689">
    <property type="term" value="F:carboxylic ester hydrolase activity"/>
    <property type="evidence" value="ECO:0007669"/>
    <property type="project" value="TreeGrafter"/>
</dbReference>